<sequence length="44" mass="5488">MKRFLFSNNYIHQQLGILTNMLFQNYQYSKIFDNPLYIYDYQNS</sequence>
<proteinExistence type="predicted"/>
<dbReference type="EMBL" id="BK032759">
    <property type="protein sequence ID" value="DAF58878.1"/>
    <property type="molecule type" value="Genomic_DNA"/>
</dbReference>
<organism evidence="1">
    <name type="scientific">Siphoviridae sp. ctxMM9</name>
    <dbReference type="NCBI Taxonomy" id="2827973"/>
    <lineage>
        <taxon>Viruses</taxon>
        <taxon>Duplodnaviria</taxon>
        <taxon>Heunggongvirae</taxon>
        <taxon>Uroviricota</taxon>
        <taxon>Caudoviricetes</taxon>
    </lineage>
</organism>
<reference evidence="1" key="1">
    <citation type="journal article" date="2021" name="Proc. Natl. Acad. Sci. U.S.A.">
        <title>A Catalog of Tens of Thousands of Viruses from Human Metagenomes Reveals Hidden Associations with Chronic Diseases.</title>
        <authorList>
            <person name="Tisza M.J."/>
            <person name="Buck C.B."/>
        </authorList>
    </citation>
    <scope>NUCLEOTIDE SEQUENCE</scope>
    <source>
        <strain evidence="1">CtxMM9</strain>
    </source>
</reference>
<accession>A0A8S5T6L2</accession>
<protein>
    <submittedName>
        <fullName evidence="1">Uncharacterized protein</fullName>
    </submittedName>
</protein>
<name>A0A8S5T6L2_9CAUD</name>
<evidence type="ECO:0000313" key="1">
    <source>
        <dbReference type="EMBL" id="DAF58878.1"/>
    </source>
</evidence>